<dbReference type="GO" id="GO:0012505">
    <property type="term" value="C:endomembrane system"/>
    <property type="evidence" value="ECO:0007669"/>
    <property type="project" value="UniProtKB-SubCell"/>
</dbReference>
<comment type="subcellular location">
    <subcellularLocation>
        <location evidence="1">Endomembrane system</location>
        <topology evidence="1">Multi-pass membrane protein</topology>
    </subcellularLocation>
</comment>
<keyword evidence="7" id="KW-1185">Reference proteome</keyword>
<gene>
    <name evidence="6" type="ORF">R5R33_10340</name>
</gene>
<name>A0AAU0MVH6_9GAMM</name>
<dbReference type="GO" id="GO:0030026">
    <property type="term" value="P:intracellular manganese ion homeostasis"/>
    <property type="evidence" value="ECO:0007669"/>
    <property type="project" value="InterPro"/>
</dbReference>
<keyword evidence="4 5" id="KW-0472">Membrane</keyword>
<accession>A0AAU0MVH6</accession>
<sequence>MKISPRQKLLHEHRPENIAQRLGQPPRPERMSDLVLGAIDGCITTFAIVSGAFGAGFSPLVVLVMGVANLLADGVSMAVSNYEAVNAQQRFAEHARRTEEQHIRLVPEGEREEIRQIFAGKGFSGENLEHIVDTVTADRTLWVDTMLSEEYGLSLIDPNPLASAWWTFVAFVLVGLIPLLPFFFNGENFTQKFAISTALAGLVFFSIGLLKGWVFQSSLLRAGLGTFLLGSTAAGIAFAVGYLLQGMFGVA</sequence>
<dbReference type="Pfam" id="PF01988">
    <property type="entry name" value="VIT1"/>
    <property type="match status" value="1"/>
</dbReference>
<protein>
    <submittedName>
        <fullName evidence="6">VIT1/CCC1 transporter family protein</fullName>
    </submittedName>
</protein>
<dbReference type="Proteomes" id="UP001302477">
    <property type="component" value="Chromosome"/>
</dbReference>
<feature type="transmembrane region" description="Helical" evidence="5">
    <location>
        <begin position="222"/>
        <end position="244"/>
    </location>
</feature>
<dbReference type="AlphaFoldDB" id="A0AAU0MVH6"/>
<feature type="transmembrane region" description="Helical" evidence="5">
    <location>
        <begin position="190"/>
        <end position="210"/>
    </location>
</feature>
<feature type="transmembrane region" description="Helical" evidence="5">
    <location>
        <begin position="164"/>
        <end position="184"/>
    </location>
</feature>
<evidence type="ECO:0000256" key="4">
    <source>
        <dbReference type="ARBA" id="ARBA00023136"/>
    </source>
</evidence>
<dbReference type="InterPro" id="IPR008217">
    <property type="entry name" value="Ccc1_fam"/>
</dbReference>
<keyword evidence="3 5" id="KW-1133">Transmembrane helix</keyword>
<evidence type="ECO:0000256" key="5">
    <source>
        <dbReference type="SAM" id="Phobius"/>
    </source>
</evidence>
<feature type="transmembrane region" description="Helical" evidence="5">
    <location>
        <begin position="34"/>
        <end position="54"/>
    </location>
</feature>
<evidence type="ECO:0000313" key="6">
    <source>
        <dbReference type="EMBL" id="WOX04142.1"/>
    </source>
</evidence>
<dbReference type="GO" id="GO:0005384">
    <property type="term" value="F:manganese ion transmembrane transporter activity"/>
    <property type="evidence" value="ECO:0007669"/>
    <property type="project" value="InterPro"/>
</dbReference>
<evidence type="ECO:0000256" key="2">
    <source>
        <dbReference type="ARBA" id="ARBA00022692"/>
    </source>
</evidence>
<evidence type="ECO:0000313" key="7">
    <source>
        <dbReference type="Proteomes" id="UP001302477"/>
    </source>
</evidence>
<proteinExistence type="predicted"/>
<feature type="transmembrane region" description="Helical" evidence="5">
    <location>
        <begin position="60"/>
        <end position="80"/>
    </location>
</feature>
<organism evidence="6 7">
    <name type="scientific">Microbulbifer pacificus</name>
    <dbReference type="NCBI Taxonomy" id="407164"/>
    <lineage>
        <taxon>Bacteria</taxon>
        <taxon>Pseudomonadati</taxon>
        <taxon>Pseudomonadota</taxon>
        <taxon>Gammaproteobacteria</taxon>
        <taxon>Cellvibrionales</taxon>
        <taxon>Microbulbiferaceae</taxon>
        <taxon>Microbulbifer</taxon>
    </lineage>
</organism>
<keyword evidence="2 5" id="KW-0812">Transmembrane</keyword>
<evidence type="ECO:0000256" key="1">
    <source>
        <dbReference type="ARBA" id="ARBA00004127"/>
    </source>
</evidence>
<reference evidence="6 7" key="1">
    <citation type="submission" date="2023-10" db="EMBL/GenBank/DDBJ databases">
        <title>Description of Microbulbifer bruguierae sp. nov., isolated from the sediments of mangrove plant Bruguiera sexangula and comparative genomic analyses of the genus Microbulbifer.</title>
        <authorList>
            <person name="Long M."/>
        </authorList>
    </citation>
    <scope>NUCLEOTIDE SEQUENCE [LARGE SCALE GENOMIC DNA]</scope>
    <source>
        <strain evidence="6 7">SPO729</strain>
    </source>
</reference>
<dbReference type="EMBL" id="CP137555">
    <property type="protein sequence ID" value="WOX04142.1"/>
    <property type="molecule type" value="Genomic_DNA"/>
</dbReference>
<evidence type="ECO:0000256" key="3">
    <source>
        <dbReference type="ARBA" id="ARBA00022989"/>
    </source>
</evidence>
<dbReference type="PANTHER" id="PTHR31851">
    <property type="entry name" value="FE(2+)/MN(2+) TRANSPORTER PCL1"/>
    <property type="match status" value="1"/>
</dbReference>
<dbReference type="KEGG" id="mpaf:R5R33_10340"/>
<dbReference type="RefSeq" id="WP_318952620.1">
    <property type="nucleotide sequence ID" value="NZ_CP137555.1"/>
</dbReference>